<sequence>MELAIAAEVWNKAEVGVTFEWVVFSGASPPDWKPYVWEILTHELGHFLGLKHEFAIEGPPISDIKAEGQGAVPLGVRDPKSVMTYAPEPPEMQQSNINSSKMFYVLRPNEN</sequence>
<gene>
    <name evidence="1" type="ORF">NW755_001880</name>
</gene>
<protein>
    <recommendedName>
        <fullName evidence="3">Peptidase M10 metallopeptidase domain-containing protein</fullName>
    </recommendedName>
</protein>
<dbReference type="Proteomes" id="UP001152087">
    <property type="component" value="Unassembled WGS sequence"/>
</dbReference>
<proteinExistence type="predicted"/>
<keyword evidence="2" id="KW-1185">Reference proteome</keyword>
<evidence type="ECO:0008006" key="3">
    <source>
        <dbReference type="Google" id="ProtNLM"/>
    </source>
</evidence>
<evidence type="ECO:0000313" key="2">
    <source>
        <dbReference type="Proteomes" id="UP001152087"/>
    </source>
</evidence>
<dbReference type="EMBL" id="JAOQAV010000003">
    <property type="protein sequence ID" value="KAJ4195716.1"/>
    <property type="molecule type" value="Genomic_DNA"/>
</dbReference>
<dbReference type="GO" id="GO:0008237">
    <property type="term" value="F:metallopeptidase activity"/>
    <property type="evidence" value="ECO:0007669"/>
    <property type="project" value="InterPro"/>
</dbReference>
<dbReference type="AlphaFoldDB" id="A0A9W8V4B6"/>
<accession>A0A9W8V4B6</accession>
<evidence type="ECO:0000313" key="1">
    <source>
        <dbReference type="EMBL" id="KAJ4195716.1"/>
    </source>
</evidence>
<dbReference type="Gene3D" id="3.40.390.10">
    <property type="entry name" value="Collagenase (Catalytic Domain)"/>
    <property type="match status" value="1"/>
</dbReference>
<name>A0A9W8V4B6_9HYPO</name>
<dbReference type="SUPFAM" id="SSF55486">
    <property type="entry name" value="Metalloproteases ('zincins'), catalytic domain"/>
    <property type="match status" value="1"/>
</dbReference>
<comment type="caution">
    <text evidence="1">The sequence shown here is derived from an EMBL/GenBank/DDBJ whole genome shotgun (WGS) entry which is preliminary data.</text>
</comment>
<reference evidence="1" key="1">
    <citation type="submission" date="2022-09" db="EMBL/GenBank/DDBJ databases">
        <title>Fusarium specimens isolated from Avocado Roots.</title>
        <authorList>
            <person name="Stajich J."/>
            <person name="Roper C."/>
            <person name="Heimlech-Rivalta G."/>
        </authorList>
    </citation>
    <scope>NUCLEOTIDE SEQUENCE</scope>
    <source>
        <strain evidence="1">A02</strain>
    </source>
</reference>
<organism evidence="1 2">
    <name type="scientific">Fusarium falciforme</name>
    <dbReference type="NCBI Taxonomy" id="195108"/>
    <lineage>
        <taxon>Eukaryota</taxon>
        <taxon>Fungi</taxon>
        <taxon>Dikarya</taxon>
        <taxon>Ascomycota</taxon>
        <taxon>Pezizomycotina</taxon>
        <taxon>Sordariomycetes</taxon>
        <taxon>Hypocreomycetidae</taxon>
        <taxon>Hypocreales</taxon>
        <taxon>Nectriaceae</taxon>
        <taxon>Fusarium</taxon>
        <taxon>Fusarium solani species complex</taxon>
    </lineage>
</organism>
<dbReference type="InterPro" id="IPR024079">
    <property type="entry name" value="MetalloPept_cat_dom_sf"/>
</dbReference>